<name>A0A3M7QCT1_BRAPC</name>
<dbReference type="EMBL" id="REGN01006640">
    <property type="protein sequence ID" value="RNA08765.1"/>
    <property type="molecule type" value="Genomic_DNA"/>
</dbReference>
<comment type="caution">
    <text evidence="1">The sequence shown here is derived from an EMBL/GenBank/DDBJ whole genome shotgun (WGS) entry which is preliminary data.</text>
</comment>
<reference evidence="1 2" key="1">
    <citation type="journal article" date="2018" name="Sci. Rep.">
        <title>Genomic signatures of local adaptation to the degree of environmental predictability in rotifers.</title>
        <authorList>
            <person name="Franch-Gras L."/>
            <person name="Hahn C."/>
            <person name="Garcia-Roger E.M."/>
            <person name="Carmona M.J."/>
            <person name="Serra M."/>
            <person name="Gomez A."/>
        </authorList>
    </citation>
    <scope>NUCLEOTIDE SEQUENCE [LARGE SCALE GENOMIC DNA]</scope>
    <source>
        <strain evidence="1">HYR1</strain>
    </source>
</reference>
<dbReference type="Proteomes" id="UP000276133">
    <property type="component" value="Unassembled WGS sequence"/>
</dbReference>
<accession>A0A3M7QCT1</accession>
<gene>
    <name evidence="1" type="ORF">BpHYR1_039919</name>
</gene>
<evidence type="ECO:0000313" key="2">
    <source>
        <dbReference type="Proteomes" id="UP000276133"/>
    </source>
</evidence>
<dbReference type="AlphaFoldDB" id="A0A3M7QCT1"/>
<organism evidence="1 2">
    <name type="scientific">Brachionus plicatilis</name>
    <name type="common">Marine rotifer</name>
    <name type="synonym">Brachionus muelleri</name>
    <dbReference type="NCBI Taxonomy" id="10195"/>
    <lineage>
        <taxon>Eukaryota</taxon>
        <taxon>Metazoa</taxon>
        <taxon>Spiralia</taxon>
        <taxon>Gnathifera</taxon>
        <taxon>Rotifera</taxon>
        <taxon>Eurotatoria</taxon>
        <taxon>Monogononta</taxon>
        <taxon>Pseudotrocha</taxon>
        <taxon>Ploima</taxon>
        <taxon>Brachionidae</taxon>
        <taxon>Brachionus</taxon>
    </lineage>
</organism>
<proteinExistence type="predicted"/>
<sequence>MTILYFDYDSKKKSFVLPLCKFFIPIEQCPFLTLPHLLLSNPNRKNLTSNIWRFFLKKFLPLQRY</sequence>
<evidence type="ECO:0000313" key="1">
    <source>
        <dbReference type="EMBL" id="RNA08765.1"/>
    </source>
</evidence>
<protein>
    <submittedName>
        <fullName evidence="1">Uncharacterized protein</fullName>
    </submittedName>
</protein>
<keyword evidence="2" id="KW-1185">Reference proteome</keyword>